<evidence type="ECO:0000313" key="2">
    <source>
        <dbReference type="EMBL" id="MBT9290785.1"/>
    </source>
</evidence>
<feature type="region of interest" description="Disordered" evidence="1">
    <location>
        <begin position="1"/>
        <end position="20"/>
    </location>
</feature>
<evidence type="ECO:0000313" key="3">
    <source>
        <dbReference type="Proteomes" id="UP000766595"/>
    </source>
</evidence>
<name>A0A947D4T9_9HYPH</name>
<dbReference type="RefSeq" id="WP_261969374.1">
    <property type="nucleotide sequence ID" value="NZ_JAHHZF010000007.1"/>
</dbReference>
<dbReference type="Proteomes" id="UP000766595">
    <property type="component" value="Unassembled WGS sequence"/>
</dbReference>
<evidence type="ECO:0000256" key="1">
    <source>
        <dbReference type="SAM" id="MobiDB-lite"/>
    </source>
</evidence>
<gene>
    <name evidence="2" type="ORF">KL771_15050</name>
</gene>
<organism evidence="2 3">
    <name type="scientific">Prosthecodimorpha staleyi</name>
    <dbReference type="NCBI Taxonomy" id="2840188"/>
    <lineage>
        <taxon>Bacteria</taxon>
        <taxon>Pseudomonadati</taxon>
        <taxon>Pseudomonadota</taxon>
        <taxon>Alphaproteobacteria</taxon>
        <taxon>Hyphomicrobiales</taxon>
        <taxon>Ancalomicrobiaceae</taxon>
        <taxon>Prosthecodimorpha</taxon>
    </lineage>
</organism>
<reference evidence="2 3" key="1">
    <citation type="submission" date="2021-06" db="EMBL/GenBank/DDBJ databases">
        <authorList>
            <person name="Grouzdev D.S."/>
            <person name="Koziaeva V."/>
        </authorList>
    </citation>
    <scope>NUCLEOTIDE SEQUENCE [LARGE SCALE GENOMIC DNA]</scope>
    <source>
        <strain evidence="2 3">22</strain>
    </source>
</reference>
<accession>A0A947D4T9</accession>
<dbReference type="EMBL" id="JAHHZF010000007">
    <property type="protein sequence ID" value="MBT9290785.1"/>
    <property type="molecule type" value="Genomic_DNA"/>
</dbReference>
<protein>
    <submittedName>
        <fullName evidence="2">Uncharacterized protein</fullName>
    </submittedName>
</protein>
<proteinExistence type="predicted"/>
<comment type="caution">
    <text evidence="2">The sequence shown here is derived from an EMBL/GenBank/DDBJ whole genome shotgun (WGS) entry which is preliminary data.</text>
</comment>
<sequence>MSRTAAHPPSAVQEPAARSHRLDGLEPDNLLAFMALLGLLRALEADDRTAPAPLRPRAAWDLDAPPLRPVLHLARPVTQGEIAESAARGVAALAAAHAFGEVRDLNYPRSRARALLRQAAEAGPGGRTWGDLLAALMSDAAVKEDKNPAEAAIDPTPLCLLFGQGHQHFLDRLASVPATAAPPPRGRGKAAVNLSPADCLAEALFAPWHRSDPTFAFRWDPAEDVRYALLAGDPTDAAYKAGTQHGANRLAAVGLPALTLSPEQRGERIRPTVLGGAQSAEGFSFAWPIWRDPATLAAIRGLLGHPDLREPGALVPLGIDHVRVARRISVGKFMNFTRARVVGEA</sequence>
<keyword evidence="3" id="KW-1185">Reference proteome</keyword>
<dbReference type="AlphaFoldDB" id="A0A947D4T9"/>